<dbReference type="BioCyc" id="CORYNE:G18NG-10566-MONOMER"/>
<evidence type="ECO:0000313" key="2">
    <source>
        <dbReference type="Proteomes" id="UP000000582"/>
    </source>
</evidence>
<accession>Q8NRQ3</accession>
<dbReference type="AlphaFoldDB" id="Q8NRQ3"/>
<protein>
    <submittedName>
        <fullName evidence="1">Uncharacterized protein</fullName>
    </submittedName>
</protein>
<name>Q8NRQ3_CORGL</name>
<gene>
    <name evidence="1" type="ordered locus">Cgl0994</name>
</gene>
<dbReference type="EMBL" id="BA000036">
    <property type="protein sequence ID" value="BAB98387.1"/>
    <property type="molecule type" value="Genomic_DNA"/>
</dbReference>
<dbReference type="Proteomes" id="UP000000582">
    <property type="component" value="Chromosome"/>
</dbReference>
<proteinExistence type="predicted"/>
<evidence type="ECO:0000313" key="1">
    <source>
        <dbReference type="EMBL" id="BAB98387.1"/>
    </source>
</evidence>
<dbReference type="KEGG" id="cgl:Cgl0994"/>
<keyword evidence="2" id="KW-1185">Reference proteome</keyword>
<organism evidence="1 2">
    <name type="scientific">Corynebacterium glutamicum (strain ATCC 13032 / DSM 20300 / JCM 1318 / BCRC 11384 / CCUG 27702 / LMG 3730 / NBRC 12168 / NCIMB 10025 / NRRL B-2784 / 534)</name>
    <dbReference type="NCBI Taxonomy" id="196627"/>
    <lineage>
        <taxon>Bacteria</taxon>
        <taxon>Bacillati</taxon>
        <taxon>Actinomycetota</taxon>
        <taxon>Actinomycetes</taxon>
        <taxon>Mycobacteriales</taxon>
        <taxon>Corynebacteriaceae</taxon>
        <taxon>Corynebacterium</taxon>
    </lineage>
</organism>
<dbReference type="HOGENOM" id="CLU_2218653_0_0_11"/>
<reference evidence="2" key="1">
    <citation type="journal article" date="2003" name="Appl. Microbiol. Biotechnol.">
        <title>The Corynebacterium glutamicum genome: features and impacts on biotechnological processes.</title>
        <authorList>
            <person name="Ikeda M."/>
            <person name="Nakagawa S."/>
        </authorList>
    </citation>
    <scope>NUCLEOTIDE SEQUENCE [LARGE SCALE GENOMIC DNA]</scope>
    <source>
        <strain evidence="2">ATCC 13032 / DSM 20300 / BCRC 11384 / JCM 1318 / LMG 3730 / NCIMB 10025</strain>
    </source>
</reference>
<sequence length="106" mass="11982">MADFYGSAVFDPVRPRQVEIETKAALIEGSFGLNLHLSRRLSVMLNQGVEPHCGFWPQNAVELKTHCIQRRCAQKYIGLNSLLKAWRQHIQTHTPSKIPTAQNASQ</sequence>